<comment type="caution">
    <text evidence="2">The sequence shown here is derived from an EMBL/GenBank/DDBJ whole genome shotgun (WGS) entry which is preliminary data.</text>
</comment>
<gene>
    <name evidence="2" type="ORF">ABID39_001058</name>
</gene>
<sequence>MLRPLLKFMTFIFVTLTIIVFAIDSVHSMSASHWTTTPLSKILANLLQTDIYELNQSLHNIIPSPLSSICIALTCLPVWFILGAIAIIFCTLNREKQKPFHKISYI</sequence>
<evidence type="ECO:0000313" key="2">
    <source>
        <dbReference type="EMBL" id="MET3560364.1"/>
    </source>
</evidence>
<reference evidence="2 3" key="1">
    <citation type="submission" date="2024-06" db="EMBL/GenBank/DDBJ databases">
        <title>Genomic Encyclopedia of Type Strains, Phase IV (KMG-IV): sequencing the most valuable type-strain genomes for metagenomic binning, comparative biology and taxonomic classification.</title>
        <authorList>
            <person name="Goeker M."/>
        </authorList>
    </citation>
    <scope>NUCLEOTIDE SEQUENCE [LARGE SCALE GENOMIC DNA]</scope>
    <source>
        <strain evidence="2 3">DSM 23650</strain>
    </source>
</reference>
<dbReference type="EMBL" id="JBEPLT010000009">
    <property type="protein sequence ID" value="MET3560364.1"/>
    <property type="molecule type" value="Genomic_DNA"/>
</dbReference>
<evidence type="ECO:0000256" key="1">
    <source>
        <dbReference type="SAM" id="Phobius"/>
    </source>
</evidence>
<feature type="transmembrane region" description="Helical" evidence="1">
    <location>
        <begin position="66"/>
        <end position="92"/>
    </location>
</feature>
<dbReference type="Proteomes" id="UP001549112">
    <property type="component" value="Unassembled WGS sequence"/>
</dbReference>
<keyword evidence="3" id="KW-1185">Reference proteome</keyword>
<protein>
    <submittedName>
        <fullName evidence="2">Uncharacterized protein</fullName>
    </submittedName>
</protein>
<dbReference type="RefSeq" id="WP_354186698.1">
    <property type="nucleotide sequence ID" value="NZ_JBEPLT010000009.1"/>
</dbReference>
<proteinExistence type="predicted"/>
<keyword evidence="1" id="KW-0812">Transmembrane</keyword>
<accession>A0ABV2FP66</accession>
<keyword evidence="1" id="KW-0472">Membrane</keyword>
<evidence type="ECO:0000313" key="3">
    <source>
        <dbReference type="Proteomes" id="UP001549112"/>
    </source>
</evidence>
<keyword evidence="1" id="KW-1133">Transmembrane helix</keyword>
<name>A0ABV2FP66_9HYPH</name>
<organism evidence="2 3">
    <name type="scientific">Bartonella japonica</name>
    <dbReference type="NCBI Taxonomy" id="357761"/>
    <lineage>
        <taxon>Bacteria</taxon>
        <taxon>Pseudomonadati</taxon>
        <taxon>Pseudomonadota</taxon>
        <taxon>Alphaproteobacteria</taxon>
        <taxon>Hyphomicrobiales</taxon>
        <taxon>Bartonellaceae</taxon>
        <taxon>Bartonella</taxon>
    </lineage>
</organism>